<protein>
    <submittedName>
        <fullName evidence="1">Uncharacterized protein</fullName>
    </submittedName>
</protein>
<accession>A0A4C1VCS2</accession>
<name>A0A4C1VCS2_EUMVA</name>
<organism evidence="1 2">
    <name type="scientific">Eumeta variegata</name>
    <name type="common">Bagworm moth</name>
    <name type="synonym">Eumeta japonica</name>
    <dbReference type="NCBI Taxonomy" id="151549"/>
    <lineage>
        <taxon>Eukaryota</taxon>
        <taxon>Metazoa</taxon>
        <taxon>Ecdysozoa</taxon>
        <taxon>Arthropoda</taxon>
        <taxon>Hexapoda</taxon>
        <taxon>Insecta</taxon>
        <taxon>Pterygota</taxon>
        <taxon>Neoptera</taxon>
        <taxon>Endopterygota</taxon>
        <taxon>Lepidoptera</taxon>
        <taxon>Glossata</taxon>
        <taxon>Ditrysia</taxon>
        <taxon>Tineoidea</taxon>
        <taxon>Psychidae</taxon>
        <taxon>Oiketicinae</taxon>
        <taxon>Eumeta</taxon>
    </lineage>
</organism>
<dbReference type="Proteomes" id="UP000299102">
    <property type="component" value="Unassembled WGS sequence"/>
</dbReference>
<keyword evidence="2" id="KW-1185">Reference proteome</keyword>
<sequence length="350" mass="38214">MRKPTRTHMHTHARLSTHMHTRTYTNPGARATRRRSLAKTIIERIGSWIHSRLAHRPLYLRTCGTASARRRRRRALASQALTFKSTTPAACGARGRTLGTDRLRHLSCDSEGSDTKSAGTRARTSLRVASAAPPFGGGDRGRDNRNLLSEKRRPDSTLALCCNIDVKAFNGIAIEASRRTSGRAQVTVSFAFGLLNNLKTVLRILCWKSAATCSGQTSARAASYLDFPARQSRASAESDVTLPFSRLQYSRKIIRAQCFLGRRALSCTASADLDYTTLGLCRSGPVAVVVDLAVTGYKTDGLFILELRRARDNGSMPQINTLSVSSPVGLIRIGYRVKGAARDLSAITAH</sequence>
<dbReference type="EMBL" id="BGZK01000321">
    <property type="protein sequence ID" value="GBP36651.1"/>
    <property type="molecule type" value="Genomic_DNA"/>
</dbReference>
<dbReference type="AlphaFoldDB" id="A0A4C1VCS2"/>
<gene>
    <name evidence="1" type="ORF">EVAR_35235_1</name>
</gene>
<proteinExistence type="predicted"/>
<reference evidence="1 2" key="1">
    <citation type="journal article" date="2019" name="Commun. Biol.">
        <title>The bagworm genome reveals a unique fibroin gene that provides high tensile strength.</title>
        <authorList>
            <person name="Kono N."/>
            <person name="Nakamura H."/>
            <person name="Ohtoshi R."/>
            <person name="Tomita M."/>
            <person name="Numata K."/>
            <person name="Arakawa K."/>
        </authorList>
    </citation>
    <scope>NUCLEOTIDE SEQUENCE [LARGE SCALE GENOMIC DNA]</scope>
</reference>
<comment type="caution">
    <text evidence="1">The sequence shown here is derived from an EMBL/GenBank/DDBJ whole genome shotgun (WGS) entry which is preliminary data.</text>
</comment>
<evidence type="ECO:0000313" key="1">
    <source>
        <dbReference type="EMBL" id="GBP36651.1"/>
    </source>
</evidence>
<evidence type="ECO:0000313" key="2">
    <source>
        <dbReference type="Proteomes" id="UP000299102"/>
    </source>
</evidence>